<keyword evidence="2 3" id="KW-0040">ANK repeat</keyword>
<sequence length="775" mass="85862">MKITDLPTEILLAIVSHIPVIDHYNIKLTGSHYLTNIVRRHAATMSRGEYLSQLHQDDTQRRYPDRRGRHPLEISLSRGSLALVEYYKRRYETARTYDTNPAPLYMRSYHVLNSGRLCTELRRSFCMAAHWAAYYGLRDAVETIADYVNLRAGTQGCTPIHYAAMGGHGEIVAVLLENGAYINALDNLGRTPLGVASREVGATAIEALTLHGASADMVDVFERSEDEWVRIYLDTQSSWQEYTVASTRYLSRKLVRRTPVLAAYEEYRALRHNNATDAGHLAWLNRRLREIAIRSGFLSIYMYALDDGGVDVDELLGERGTALYIATGSNHVRAIERLLAKGADPRVSVNKPYLGDMTPFSLACRQGHMSAVKAFLEHGFSVDFRNPNGSSPLHWATASPESPPLMDLLLEHGADVEAADGEGNTVLHAAARRNILAVEYLLAAGASCHARNNRGETPLMLGSHSVRIIRRLLAAGADLHAQDNKGCTALCHAAEAKYNGAGVLQFLASQGANIHRPDLSGRTPLHHALPIVRSDVDKIEWLLEQGADPNATALNGVPPLHLAVQREAEENVEAWMWGSSSINRNHPSPTKLLLWSGADPNARDATGLVALHLMEDFEVWRALLRSGARIDERDTEGRTLLLRLLARPTTQDSFDEFDQKAAAEFLLAHSADPNASDDRGLTPLMYAVQDESALRRALGARLVKGLLRYGADPEIKTPDGRAARDFCPSDAARSLLDNFCEKRSTLGKRYYCDVCDTKQDVDDEVYRLGMLYLAT</sequence>
<feature type="repeat" description="ANK" evidence="3">
    <location>
        <begin position="520"/>
        <end position="554"/>
    </location>
</feature>
<dbReference type="SMART" id="SM00248">
    <property type="entry name" value="ANK"/>
    <property type="match status" value="13"/>
</dbReference>
<gene>
    <name evidence="5" type="ORF">BJX66DRAFT_311811</name>
</gene>
<feature type="domain" description="F-box" evidence="4">
    <location>
        <begin position="1"/>
        <end position="54"/>
    </location>
</feature>
<dbReference type="PANTHER" id="PTHR24126">
    <property type="entry name" value="ANKYRIN REPEAT, PH AND SEC7 DOMAIN CONTAINING PROTEIN SECG-RELATED"/>
    <property type="match status" value="1"/>
</dbReference>
<feature type="repeat" description="ANK" evidence="3">
    <location>
        <begin position="355"/>
        <end position="387"/>
    </location>
</feature>
<keyword evidence="1" id="KW-0677">Repeat</keyword>
<dbReference type="InterPro" id="IPR036770">
    <property type="entry name" value="Ankyrin_rpt-contain_sf"/>
</dbReference>
<dbReference type="Pfam" id="PF00023">
    <property type="entry name" value="Ank"/>
    <property type="match status" value="1"/>
</dbReference>
<proteinExistence type="predicted"/>
<evidence type="ECO:0000313" key="5">
    <source>
        <dbReference type="EMBL" id="KAL2787023.1"/>
    </source>
</evidence>
<dbReference type="InterPro" id="IPR001810">
    <property type="entry name" value="F-box_dom"/>
</dbReference>
<feature type="repeat" description="ANK" evidence="3">
    <location>
        <begin position="155"/>
        <end position="187"/>
    </location>
</feature>
<dbReference type="EMBL" id="JBFTWV010000105">
    <property type="protein sequence ID" value="KAL2787023.1"/>
    <property type="molecule type" value="Genomic_DNA"/>
</dbReference>
<dbReference type="PROSITE" id="PS50088">
    <property type="entry name" value="ANK_REPEAT"/>
    <property type="match status" value="6"/>
</dbReference>
<feature type="repeat" description="ANK" evidence="3">
    <location>
        <begin position="318"/>
        <end position="350"/>
    </location>
</feature>
<evidence type="ECO:0000256" key="1">
    <source>
        <dbReference type="ARBA" id="ARBA00022737"/>
    </source>
</evidence>
<dbReference type="PRINTS" id="PR01415">
    <property type="entry name" value="ANKYRIN"/>
</dbReference>
<evidence type="ECO:0000256" key="3">
    <source>
        <dbReference type="PROSITE-ProRule" id="PRU00023"/>
    </source>
</evidence>
<dbReference type="PANTHER" id="PTHR24126:SF14">
    <property type="entry name" value="ANK_REP_REGION DOMAIN-CONTAINING PROTEIN"/>
    <property type="match status" value="1"/>
</dbReference>
<comment type="caution">
    <text evidence="5">The sequence shown here is derived from an EMBL/GenBank/DDBJ whole genome shotgun (WGS) entry which is preliminary data.</text>
</comment>
<organism evidence="5 6">
    <name type="scientific">Aspergillus keveii</name>
    <dbReference type="NCBI Taxonomy" id="714993"/>
    <lineage>
        <taxon>Eukaryota</taxon>
        <taxon>Fungi</taxon>
        <taxon>Dikarya</taxon>
        <taxon>Ascomycota</taxon>
        <taxon>Pezizomycotina</taxon>
        <taxon>Eurotiomycetes</taxon>
        <taxon>Eurotiomycetidae</taxon>
        <taxon>Eurotiales</taxon>
        <taxon>Aspergillaceae</taxon>
        <taxon>Aspergillus</taxon>
        <taxon>Aspergillus subgen. Nidulantes</taxon>
    </lineage>
</organism>
<protein>
    <submittedName>
        <fullName evidence="5">Ankyrin repeat-containing domain protein</fullName>
    </submittedName>
</protein>
<dbReference type="PROSITE" id="PS50297">
    <property type="entry name" value="ANK_REP_REGION"/>
    <property type="match status" value="3"/>
</dbReference>
<evidence type="ECO:0000256" key="2">
    <source>
        <dbReference type="ARBA" id="ARBA00023043"/>
    </source>
</evidence>
<dbReference type="Proteomes" id="UP001610563">
    <property type="component" value="Unassembled WGS sequence"/>
</dbReference>
<dbReference type="SUPFAM" id="SSF48403">
    <property type="entry name" value="Ankyrin repeat"/>
    <property type="match status" value="2"/>
</dbReference>
<name>A0ABR4FUT8_9EURO</name>
<dbReference type="Pfam" id="PF12796">
    <property type="entry name" value="Ank_2"/>
    <property type="match status" value="3"/>
</dbReference>
<evidence type="ECO:0000313" key="6">
    <source>
        <dbReference type="Proteomes" id="UP001610563"/>
    </source>
</evidence>
<dbReference type="InterPro" id="IPR002110">
    <property type="entry name" value="Ankyrin_rpt"/>
</dbReference>
<feature type="repeat" description="ANK" evidence="3">
    <location>
        <begin position="388"/>
        <end position="421"/>
    </location>
</feature>
<keyword evidence="6" id="KW-1185">Reference proteome</keyword>
<accession>A0ABR4FUT8</accession>
<reference evidence="5 6" key="1">
    <citation type="submission" date="2024-07" db="EMBL/GenBank/DDBJ databases">
        <title>Section-level genome sequencing and comparative genomics of Aspergillus sections Usti and Cavernicolus.</title>
        <authorList>
            <consortium name="Lawrence Berkeley National Laboratory"/>
            <person name="Nybo J.L."/>
            <person name="Vesth T.C."/>
            <person name="Theobald S."/>
            <person name="Frisvad J.C."/>
            <person name="Larsen T.O."/>
            <person name="Kjaerboelling I."/>
            <person name="Rothschild-Mancinelli K."/>
            <person name="Lyhne E.K."/>
            <person name="Kogle M.E."/>
            <person name="Barry K."/>
            <person name="Clum A."/>
            <person name="Na H."/>
            <person name="Ledsgaard L."/>
            <person name="Lin J."/>
            <person name="Lipzen A."/>
            <person name="Kuo A."/>
            <person name="Riley R."/>
            <person name="Mondo S."/>
            <person name="Labutti K."/>
            <person name="Haridas S."/>
            <person name="Pangalinan J."/>
            <person name="Salamov A.A."/>
            <person name="Simmons B.A."/>
            <person name="Magnuson J.K."/>
            <person name="Chen J."/>
            <person name="Drula E."/>
            <person name="Henrissat B."/>
            <person name="Wiebenga A."/>
            <person name="Lubbers R.J."/>
            <person name="Gomes A.C."/>
            <person name="Makela M.R."/>
            <person name="Stajich J."/>
            <person name="Grigoriev I.V."/>
            <person name="Mortensen U.H."/>
            <person name="De Vries R.P."/>
            <person name="Baker S.E."/>
            <person name="Andersen M.R."/>
        </authorList>
    </citation>
    <scope>NUCLEOTIDE SEQUENCE [LARGE SCALE GENOMIC DNA]</scope>
    <source>
        <strain evidence="5 6">CBS 209.92</strain>
    </source>
</reference>
<dbReference type="PROSITE" id="PS50181">
    <property type="entry name" value="FBOX"/>
    <property type="match status" value="1"/>
</dbReference>
<dbReference type="Gene3D" id="1.25.40.20">
    <property type="entry name" value="Ankyrin repeat-containing domain"/>
    <property type="match status" value="6"/>
</dbReference>
<feature type="repeat" description="ANK" evidence="3">
    <location>
        <begin position="679"/>
        <end position="718"/>
    </location>
</feature>
<evidence type="ECO:0000259" key="4">
    <source>
        <dbReference type="PROSITE" id="PS50181"/>
    </source>
</evidence>